<evidence type="ECO:0000313" key="2">
    <source>
        <dbReference type="Proteomes" id="UP001062846"/>
    </source>
</evidence>
<organism evidence="1 2">
    <name type="scientific">Rhododendron molle</name>
    <name type="common">Chinese azalea</name>
    <name type="synonym">Azalea mollis</name>
    <dbReference type="NCBI Taxonomy" id="49168"/>
    <lineage>
        <taxon>Eukaryota</taxon>
        <taxon>Viridiplantae</taxon>
        <taxon>Streptophyta</taxon>
        <taxon>Embryophyta</taxon>
        <taxon>Tracheophyta</taxon>
        <taxon>Spermatophyta</taxon>
        <taxon>Magnoliopsida</taxon>
        <taxon>eudicotyledons</taxon>
        <taxon>Gunneridae</taxon>
        <taxon>Pentapetalae</taxon>
        <taxon>asterids</taxon>
        <taxon>Ericales</taxon>
        <taxon>Ericaceae</taxon>
        <taxon>Ericoideae</taxon>
        <taxon>Rhodoreae</taxon>
        <taxon>Rhododendron</taxon>
    </lineage>
</organism>
<reference evidence="1" key="1">
    <citation type="submission" date="2022-02" db="EMBL/GenBank/DDBJ databases">
        <title>Plant Genome Project.</title>
        <authorList>
            <person name="Zhang R.-G."/>
        </authorList>
    </citation>
    <scope>NUCLEOTIDE SEQUENCE</scope>
    <source>
        <strain evidence="1">AT1</strain>
    </source>
</reference>
<protein>
    <submittedName>
        <fullName evidence="1">Uncharacterized protein</fullName>
    </submittedName>
</protein>
<sequence>MDRTNITIGNTYRTANQCANYLARWGAEQVVNLVFLMEMPIAMREFVIRDSLYIRQVLD</sequence>
<keyword evidence="2" id="KW-1185">Reference proteome</keyword>
<comment type="caution">
    <text evidence="1">The sequence shown here is derived from an EMBL/GenBank/DDBJ whole genome shotgun (WGS) entry which is preliminary data.</text>
</comment>
<accession>A0ACC0NZA5</accession>
<name>A0ACC0NZA5_RHOML</name>
<dbReference type="Proteomes" id="UP001062846">
    <property type="component" value="Chromosome 4"/>
</dbReference>
<gene>
    <name evidence="1" type="ORF">RHMOL_Rhmol04G0079500</name>
</gene>
<proteinExistence type="predicted"/>
<evidence type="ECO:0000313" key="1">
    <source>
        <dbReference type="EMBL" id="KAI8558286.1"/>
    </source>
</evidence>
<dbReference type="EMBL" id="CM046391">
    <property type="protein sequence ID" value="KAI8558286.1"/>
    <property type="molecule type" value="Genomic_DNA"/>
</dbReference>